<keyword evidence="1" id="KW-0677">Repeat</keyword>
<dbReference type="InterPro" id="IPR050145">
    <property type="entry name" value="Centrin_CML-like"/>
</dbReference>
<organism evidence="6">
    <name type="scientific">Hanusia phi</name>
    <dbReference type="NCBI Taxonomy" id="3032"/>
    <lineage>
        <taxon>Eukaryota</taxon>
        <taxon>Cryptophyceae</taxon>
        <taxon>Pyrenomonadales</taxon>
        <taxon>Geminigeraceae</taxon>
        <taxon>Hanusia</taxon>
    </lineage>
</organism>
<feature type="region of interest" description="Disordered" evidence="3">
    <location>
        <begin position="751"/>
        <end position="790"/>
    </location>
</feature>
<evidence type="ECO:0000259" key="4">
    <source>
        <dbReference type="PROSITE" id="PS50042"/>
    </source>
</evidence>
<dbReference type="PROSITE" id="PS00018">
    <property type="entry name" value="EF_HAND_1"/>
    <property type="match status" value="5"/>
</dbReference>
<dbReference type="Gene3D" id="1.10.238.10">
    <property type="entry name" value="EF-hand"/>
    <property type="match status" value="3"/>
</dbReference>
<feature type="domain" description="EF-hand" evidence="5">
    <location>
        <begin position="52"/>
        <end position="87"/>
    </location>
</feature>
<evidence type="ECO:0000256" key="1">
    <source>
        <dbReference type="ARBA" id="ARBA00022737"/>
    </source>
</evidence>
<feature type="compositionally biased region" description="Low complexity" evidence="3">
    <location>
        <begin position="181"/>
        <end position="194"/>
    </location>
</feature>
<evidence type="ECO:0000313" key="6">
    <source>
        <dbReference type="EMBL" id="CAD8507796.1"/>
    </source>
</evidence>
<feature type="domain" description="EF-hand" evidence="5">
    <location>
        <begin position="88"/>
        <end position="123"/>
    </location>
</feature>
<dbReference type="SMART" id="SM00054">
    <property type="entry name" value="EFh"/>
    <property type="match status" value="6"/>
</dbReference>
<dbReference type="InterPro" id="IPR018490">
    <property type="entry name" value="cNMP-bd_dom_sf"/>
</dbReference>
<dbReference type="InterPro" id="IPR002048">
    <property type="entry name" value="EF_hand_dom"/>
</dbReference>
<dbReference type="AlphaFoldDB" id="A0A7S0I125"/>
<feature type="domain" description="EF-hand" evidence="5">
    <location>
        <begin position="599"/>
        <end position="634"/>
    </location>
</feature>
<keyword evidence="2" id="KW-0106">Calcium</keyword>
<feature type="compositionally biased region" description="Polar residues" evidence="3">
    <location>
        <begin position="534"/>
        <end position="545"/>
    </location>
</feature>
<dbReference type="CDD" id="cd00051">
    <property type="entry name" value="EFh"/>
    <property type="match status" value="3"/>
</dbReference>
<dbReference type="SUPFAM" id="SSF47473">
    <property type="entry name" value="EF-hand"/>
    <property type="match status" value="2"/>
</dbReference>
<feature type="domain" description="EF-hand" evidence="5">
    <location>
        <begin position="324"/>
        <end position="359"/>
    </location>
</feature>
<dbReference type="Gene3D" id="2.60.120.10">
    <property type="entry name" value="Jelly Rolls"/>
    <property type="match status" value="1"/>
</dbReference>
<dbReference type="GO" id="GO:0005509">
    <property type="term" value="F:calcium ion binding"/>
    <property type="evidence" value="ECO:0007669"/>
    <property type="project" value="InterPro"/>
</dbReference>
<evidence type="ECO:0000256" key="3">
    <source>
        <dbReference type="SAM" id="MobiDB-lite"/>
    </source>
</evidence>
<feature type="compositionally biased region" description="Low complexity" evidence="3">
    <location>
        <begin position="751"/>
        <end position="761"/>
    </location>
</feature>
<dbReference type="InterPro" id="IPR014710">
    <property type="entry name" value="RmlC-like_jellyroll"/>
</dbReference>
<gene>
    <name evidence="6" type="ORF">HPHI1048_LOCUS23322</name>
</gene>
<protein>
    <recommendedName>
        <fullName evidence="7">Calmodulin</fullName>
    </recommendedName>
</protein>
<dbReference type="Pfam" id="PF00027">
    <property type="entry name" value="cNMP_binding"/>
    <property type="match status" value="1"/>
</dbReference>
<feature type="region of interest" description="Disordered" evidence="3">
    <location>
        <begin position="525"/>
        <end position="561"/>
    </location>
</feature>
<dbReference type="PROSITE" id="PS50042">
    <property type="entry name" value="CNMP_BINDING_3"/>
    <property type="match status" value="1"/>
</dbReference>
<dbReference type="SUPFAM" id="SSF51206">
    <property type="entry name" value="cAMP-binding domain-like"/>
    <property type="match status" value="1"/>
</dbReference>
<sequence length="869" mass="97045">MQSSNLERLKKLQAGLSSDLAVVTRTLSGSKQILEDAEQVVIKYFSTVPSDELSSKIAFTFKRFDADQDGFLTRQDLARAFAFMGKRVSEEEIEALMDIYDANKDDLIDSGEFEHMMRVKLKLPCKPDCKQCKKLFASPSSRPGTSDSLRSPTVLCKYECGYSGTVRQVAEHECTCALATSPSTSSPGSAVPPSNAGGLPPISRTASSPVAFLRDGRRRNTLALARRNSRYLSEEEEEDSLQSRLKRLDHVISSQEISISRTLSTGSSVLDQASSVFFGKLSGLSPEKFAHKVEDLFRSIDVDGSNSLSRSELHSAFARMGHAMSGESLDEWIASCDSDGSGELDMEEFRHIACKVNKYRCPATCLVCKRSPEKPAMDDAKAAEDKKRLNYAQMLKEAIEPVCNLAAIYIKAQETDFDFKPLEPLMEIVSFSDGNRIAKSGSLTESIIFVLRGRVEKRKNNVKLSMHSRGDHFGSLEVLEHRPRPHDLIACGECTCAQLKQSHVKRAGMVLKELVEQLERSMLERKQEGEGLSHVSQASNAGTSESQKKEEPTAAVESPTSKRIKEVLSQVGSLLTRVPSLKETNVALFGSLSGLSGKEFSSKLKEIYDILDTDKSGKIDRSEIKDAFWKMGKDVSDETLDDFIEQTDVDGDEEIDLEEFEHLARALYDLDCVENCKVCRLFPTLQREKKAKMKSMIETSNLRTFSTTLMDGWALQDQLKEMIDDGFTRRYSASEQAPAIFSTFEAGPQLSTAASTSSNSLEQKEHMTTASAEMKPAPPTEPKLESRRDRYQRMADELKLEASRMHNRRRNSELHHLELRSKIDRDINLAKSYEREGEGGTVRSQAQQTANELLEEFEKAKRLGFIKET</sequence>
<dbReference type="InterPro" id="IPR000595">
    <property type="entry name" value="cNMP-bd_dom"/>
</dbReference>
<name>A0A7S0I125_9CRYP</name>
<dbReference type="PROSITE" id="PS50222">
    <property type="entry name" value="EF_HAND_2"/>
    <property type="match status" value="6"/>
</dbReference>
<dbReference type="InterPro" id="IPR018247">
    <property type="entry name" value="EF_Hand_1_Ca_BS"/>
</dbReference>
<accession>A0A7S0I125</accession>
<feature type="domain" description="EF-hand" evidence="5">
    <location>
        <begin position="288"/>
        <end position="323"/>
    </location>
</feature>
<feature type="domain" description="Cyclic nucleotide-binding" evidence="4">
    <location>
        <begin position="426"/>
        <end position="525"/>
    </location>
</feature>
<reference evidence="6" key="1">
    <citation type="submission" date="2021-01" db="EMBL/GenBank/DDBJ databases">
        <authorList>
            <person name="Corre E."/>
            <person name="Pelletier E."/>
            <person name="Niang G."/>
            <person name="Scheremetjew M."/>
            <person name="Finn R."/>
            <person name="Kale V."/>
            <person name="Holt S."/>
            <person name="Cochrane G."/>
            <person name="Meng A."/>
            <person name="Brown T."/>
            <person name="Cohen L."/>
        </authorList>
    </citation>
    <scope>NUCLEOTIDE SEQUENCE</scope>
    <source>
        <strain evidence="6">CCMP325</strain>
    </source>
</reference>
<dbReference type="EMBL" id="HBEO01034441">
    <property type="protein sequence ID" value="CAD8507796.1"/>
    <property type="molecule type" value="Transcribed_RNA"/>
</dbReference>
<evidence type="ECO:0000256" key="2">
    <source>
        <dbReference type="ARBA" id="ARBA00022837"/>
    </source>
</evidence>
<feature type="domain" description="EF-hand" evidence="5">
    <location>
        <begin position="635"/>
        <end position="670"/>
    </location>
</feature>
<evidence type="ECO:0008006" key="7">
    <source>
        <dbReference type="Google" id="ProtNLM"/>
    </source>
</evidence>
<feature type="region of interest" description="Disordered" evidence="3">
    <location>
        <begin position="181"/>
        <end position="202"/>
    </location>
</feature>
<evidence type="ECO:0000259" key="5">
    <source>
        <dbReference type="PROSITE" id="PS50222"/>
    </source>
</evidence>
<dbReference type="InterPro" id="IPR011992">
    <property type="entry name" value="EF-hand-dom_pair"/>
</dbReference>
<proteinExistence type="predicted"/>
<dbReference type="Pfam" id="PF13499">
    <property type="entry name" value="EF-hand_7"/>
    <property type="match status" value="3"/>
</dbReference>
<dbReference type="CDD" id="cd00038">
    <property type="entry name" value="CAP_ED"/>
    <property type="match status" value="1"/>
</dbReference>
<dbReference type="PANTHER" id="PTHR23050">
    <property type="entry name" value="CALCIUM BINDING PROTEIN"/>
    <property type="match status" value="1"/>
</dbReference>